<organism evidence="3 4">
    <name type="scientific">Paenibacillus brasilensis</name>
    <dbReference type="NCBI Taxonomy" id="128574"/>
    <lineage>
        <taxon>Bacteria</taxon>
        <taxon>Bacillati</taxon>
        <taxon>Bacillota</taxon>
        <taxon>Bacilli</taxon>
        <taxon>Bacillales</taxon>
        <taxon>Paenibacillaceae</taxon>
        <taxon>Paenibacillus</taxon>
    </lineage>
</organism>
<feature type="transmembrane region" description="Helical" evidence="1">
    <location>
        <begin position="106"/>
        <end position="124"/>
    </location>
</feature>
<dbReference type="PANTHER" id="PTHR30007">
    <property type="entry name" value="PHP DOMAIN PROTEIN"/>
    <property type="match status" value="1"/>
</dbReference>
<feature type="domain" description="Transposase IS4-like" evidence="2">
    <location>
        <begin position="2"/>
        <end position="118"/>
    </location>
</feature>
<dbReference type="Proteomes" id="UP001242811">
    <property type="component" value="Unassembled WGS sequence"/>
</dbReference>
<keyword evidence="1" id="KW-0472">Membrane</keyword>
<keyword evidence="1" id="KW-0812">Transmembrane</keyword>
<protein>
    <submittedName>
        <fullName evidence="3">Transposase</fullName>
    </submittedName>
</protein>
<evidence type="ECO:0000313" key="4">
    <source>
        <dbReference type="Proteomes" id="UP001242811"/>
    </source>
</evidence>
<name>A0ABU0L0T8_9BACL</name>
<reference evidence="3 4" key="1">
    <citation type="submission" date="2023-07" db="EMBL/GenBank/DDBJ databases">
        <title>Genomic Encyclopedia of Type Strains, Phase IV (KMG-IV): sequencing the most valuable type-strain genomes for metagenomic binning, comparative biology and taxonomic classification.</title>
        <authorList>
            <person name="Goeker M."/>
        </authorList>
    </citation>
    <scope>NUCLEOTIDE SEQUENCE [LARGE SCALE GENOMIC DNA]</scope>
    <source>
        <strain evidence="3 4">DSM 14914</strain>
    </source>
</reference>
<dbReference type="NCBIfam" id="NF033580">
    <property type="entry name" value="transpos_IS5_3"/>
    <property type="match status" value="1"/>
</dbReference>
<dbReference type="InterPro" id="IPR002559">
    <property type="entry name" value="Transposase_11"/>
</dbReference>
<sequence>MVDALGNPLRFELTGGQAHDSVQGYEILQTIELTMKQVLADRAYDTNAIRALLKEQEAIPVIPGKKNRRVKPKYDRDLYKERYLVECFFNKVKKYRRLATRHDKKACTFQAFLTLASIFVWLAWFEDTP</sequence>
<comment type="caution">
    <text evidence="3">The sequence shown here is derived from an EMBL/GenBank/DDBJ whole genome shotgun (WGS) entry which is preliminary data.</text>
</comment>
<dbReference type="Pfam" id="PF01609">
    <property type="entry name" value="DDE_Tnp_1"/>
    <property type="match status" value="1"/>
</dbReference>
<evidence type="ECO:0000313" key="3">
    <source>
        <dbReference type="EMBL" id="MDQ0495307.1"/>
    </source>
</evidence>
<dbReference type="EMBL" id="JAUSWA010000021">
    <property type="protein sequence ID" value="MDQ0495307.1"/>
    <property type="molecule type" value="Genomic_DNA"/>
</dbReference>
<evidence type="ECO:0000256" key="1">
    <source>
        <dbReference type="SAM" id="Phobius"/>
    </source>
</evidence>
<dbReference type="PANTHER" id="PTHR30007:SF1">
    <property type="entry name" value="BLR1914 PROTEIN"/>
    <property type="match status" value="1"/>
</dbReference>
<keyword evidence="4" id="KW-1185">Reference proteome</keyword>
<gene>
    <name evidence="3" type="ORF">QOZ95_003486</name>
</gene>
<proteinExistence type="predicted"/>
<keyword evidence="1" id="KW-1133">Transmembrane helix</keyword>
<evidence type="ECO:0000259" key="2">
    <source>
        <dbReference type="Pfam" id="PF01609"/>
    </source>
</evidence>
<accession>A0ABU0L0T8</accession>